<dbReference type="OrthoDB" id="6493944at2759"/>
<evidence type="ECO:0000256" key="2">
    <source>
        <dbReference type="ARBA" id="ARBA00023242"/>
    </source>
</evidence>
<evidence type="ECO:0000313" key="8">
    <source>
        <dbReference type="Proteomes" id="UP000006727"/>
    </source>
</evidence>
<dbReference type="Gramene" id="Pp3c1_35820V3.2">
    <property type="protein sequence ID" value="Pp3c1_35820V3.2"/>
    <property type="gene ID" value="Pp3c1_35820"/>
</dbReference>
<keyword evidence="8" id="KW-1185">Reference proteome</keyword>
<evidence type="ECO:0000259" key="5">
    <source>
        <dbReference type="PROSITE" id="PS51382"/>
    </source>
</evidence>
<feature type="domain" description="Cyclic nucleotide-binding" evidence="4">
    <location>
        <begin position="191"/>
        <end position="272"/>
    </location>
</feature>
<dbReference type="EnsemblPlants" id="Pp3c1_35820V3.3">
    <property type="protein sequence ID" value="Pp3c1_35820V3.3"/>
    <property type="gene ID" value="Pp3c1_35820"/>
</dbReference>
<evidence type="ECO:0000259" key="4">
    <source>
        <dbReference type="PROSITE" id="PS50042"/>
    </source>
</evidence>
<dbReference type="InterPro" id="IPR004331">
    <property type="entry name" value="SPX_dom"/>
</dbReference>
<dbReference type="EnsemblPlants" id="Pp3c1_35820V3.1">
    <property type="protein sequence ID" value="Pp3c1_35820V3.1"/>
    <property type="gene ID" value="Pp3c1_35820"/>
</dbReference>
<dbReference type="FunCoup" id="A0A2K1LB38">
    <property type="interactions" value="46"/>
</dbReference>
<name>A0A2K1LB38_PHYPA</name>
<dbReference type="PROSITE" id="PS50042">
    <property type="entry name" value="CNMP_BINDING_3"/>
    <property type="match status" value="1"/>
</dbReference>
<reference evidence="7" key="3">
    <citation type="submission" date="2020-12" db="UniProtKB">
        <authorList>
            <consortium name="EnsemblPlants"/>
        </authorList>
    </citation>
    <scope>IDENTIFICATION</scope>
</reference>
<reference evidence="6 8" key="1">
    <citation type="journal article" date="2008" name="Science">
        <title>The Physcomitrella genome reveals evolutionary insights into the conquest of land by plants.</title>
        <authorList>
            <person name="Rensing S."/>
            <person name="Lang D."/>
            <person name="Zimmer A."/>
            <person name="Terry A."/>
            <person name="Salamov A."/>
            <person name="Shapiro H."/>
            <person name="Nishiyama T."/>
            <person name="Perroud P.-F."/>
            <person name="Lindquist E."/>
            <person name="Kamisugi Y."/>
            <person name="Tanahashi T."/>
            <person name="Sakakibara K."/>
            <person name="Fujita T."/>
            <person name="Oishi K."/>
            <person name="Shin-I T."/>
            <person name="Kuroki Y."/>
            <person name="Toyoda A."/>
            <person name="Suzuki Y."/>
            <person name="Hashimoto A."/>
            <person name="Yamaguchi K."/>
            <person name="Sugano A."/>
            <person name="Kohara Y."/>
            <person name="Fujiyama A."/>
            <person name="Anterola A."/>
            <person name="Aoki S."/>
            <person name="Ashton N."/>
            <person name="Barbazuk W.B."/>
            <person name="Barker E."/>
            <person name="Bennetzen J."/>
            <person name="Bezanilla M."/>
            <person name="Blankenship R."/>
            <person name="Cho S.H."/>
            <person name="Dutcher S."/>
            <person name="Estelle M."/>
            <person name="Fawcett J.A."/>
            <person name="Gundlach H."/>
            <person name="Hanada K."/>
            <person name="Heyl A."/>
            <person name="Hicks K.A."/>
            <person name="Hugh J."/>
            <person name="Lohr M."/>
            <person name="Mayer K."/>
            <person name="Melkozernov A."/>
            <person name="Murata T."/>
            <person name="Nelson D."/>
            <person name="Pils B."/>
            <person name="Prigge M."/>
            <person name="Reiss B."/>
            <person name="Renner T."/>
            <person name="Rombauts S."/>
            <person name="Rushton P."/>
            <person name="Sanderfoot A."/>
            <person name="Schween G."/>
            <person name="Shiu S.-H."/>
            <person name="Stueber K."/>
            <person name="Theodoulou F.L."/>
            <person name="Tu H."/>
            <person name="Van de Peer Y."/>
            <person name="Verrier P.J."/>
            <person name="Waters E."/>
            <person name="Wood A."/>
            <person name="Yang L."/>
            <person name="Cove D."/>
            <person name="Cuming A."/>
            <person name="Hasebe M."/>
            <person name="Lucas S."/>
            <person name="Mishler D.B."/>
            <person name="Reski R."/>
            <person name="Grigoriev I."/>
            <person name="Quatrano R.S."/>
            <person name="Boore J.L."/>
        </authorList>
    </citation>
    <scope>NUCLEOTIDE SEQUENCE [LARGE SCALE GENOMIC DNA]</scope>
    <source>
        <strain evidence="7 8">cv. Gransden 2004</strain>
    </source>
</reference>
<protein>
    <recommendedName>
        <fullName evidence="9">SPX domain-containing protein</fullName>
    </recommendedName>
</protein>
<evidence type="ECO:0000313" key="7">
    <source>
        <dbReference type="EnsemblPlants" id="Pp3c1_35820V3.1"/>
    </source>
</evidence>
<dbReference type="PROSITE" id="PS51382">
    <property type="entry name" value="SPX"/>
    <property type="match status" value="1"/>
</dbReference>
<dbReference type="Proteomes" id="UP000006727">
    <property type="component" value="Chromosome 1"/>
</dbReference>
<dbReference type="GeneID" id="112291131"/>
<sequence length="411" mass="46060">MKYGKLLQMLLEQMPVEYRDKFLSYKQLKKVINTILQENSLPTAAFVQLEDEADAETGQGEQGDDRPSVESITARDVEVAWPLADGVERETKRVRWEAGMAVRTEGAAGEGVGGEGGDGCVGTKRKIGGREEVVVVRNSGRENVLSLPVQREVLASRPVDPRAVGEEKDLTKDEEDFLHLLNVELEKFNSFFTEKEEDYVIRVQELRHRLERLRQRNDAEVHQGDWNEDFLTIRTGLVTLHGEVVLMKSYSTLNYTGLVKILKKHDKRTGTVLRLPFIRRVLLQPFFSTELLSELVKDCETLLSTFPAVPIEESIDVELFGVTGQAQSESQEGSYPAVHAAGGIFKSTVAALRTIQEMRKGSSTVSAQSLPPCNLYGNDERYGIVDNEGSWGRKLPVHSRKQEFESMACTS</sequence>
<dbReference type="InterPro" id="IPR000595">
    <property type="entry name" value="cNMP-bd_dom"/>
</dbReference>
<comment type="subcellular location">
    <subcellularLocation>
        <location evidence="1">Nucleus</location>
    </subcellularLocation>
</comment>
<evidence type="ECO:0008006" key="9">
    <source>
        <dbReference type="Google" id="ProtNLM"/>
    </source>
</evidence>
<dbReference type="PANTHER" id="PTHR45978:SF5">
    <property type="entry name" value="SPX DOMAIN-CONTAINING PROTEIN 2"/>
    <property type="match status" value="1"/>
</dbReference>
<gene>
    <name evidence="7" type="primary">LOC112291131</name>
    <name evidence="6" type="ORF">PHYPA_001658</name>
</gene>
<dbReference type="Pfam" id="PF03105">
    <property type="entry name" value="SPX"/>
    <property type="match status" value="2"/>
</dbReference>
<reference evidence="6 8" key="2">
    <citation type="journal article" date="2018" name="Plant J.">
        <title>The Physcomitrella patens chromosome-scale assembly reveals moss genome structure and evolution.</title>
        <authorList>
            <person name="Lang D."/>
            <person name="Ullrich K.K."/>
            <person name="Murat F."/>
            <person name="Fuchs J."/>
            <person name="Jenkins J."/>
            <person name="Haas F.B."/>
            <person name="Piednoel M."/>
            <person name="Gundlach H."/>
            <person name="Van Bel M."/>
            <person name="Meyberg R."/>
            <person name="Vives C."/>
            <person name="Morata J."/>
            <person name="Symeonidi A."/>
            <person name="Hiss M."/>
            <person name="Muchero W."/>
            <person name="Kamisugi Y."/>
            <person name="Saleh O."/>
            <person name="Blanc G."/>
            <person name="Decker E.L."/>
            <person name="van Gessel N."/>
            <person name="Grimwood J."/>
            <person name="Hayes R.D."/>
            <person name="Graham S.W."/>
            <person name="Gunter L.E."/>
            <person name="McDaniel S.F."/>
            <person name="Hoernstein S.N.W."/>
            <person name="Larsson A."/>
            <person name="Li F.W."/>
            <person name="Perroud P.F."/>
            <person name="Phillips J."/>
            <person name="Ranjan P."/>
            <person name="Rokshar D.S."/>
            <person name="Rothfels C.J."/>
            <person name="Schneider L."/>
            <person name="Shu S."/>
            <person name="Stevenson D.W."/>
            <person name="Thummler F."/>
            <person name="Tillich M."/>
            <person name="Villarreal Aguilar J.C."/>
            <person name="Widiez T."/>
            <person name="Wong G.K."/>
            <person name="Wymore A."/>
            <person name="Zhang Y."/>
            <person name="Zimmer A.D."/>
            <person name="Quatrano R.S."/>
            <person name="Mayer K.F.X."/>
            <person name="Goodstein D."/>
            <person name="Casacuberta J.M."/>
            <person name="Vandepoele K."/>
            <person name="Reski R."/>
            <person name="Cuming A.C."/>
            <person name="Tuskan G.A."/>
            <person name="Maumus F."/>
            <person name="Salse J."/>
            <person name="Schmutz J."/>
            <person name="Rensing S.A."/>
        </authorList>
    </citation>
    <scope>NUCLEOTIDE SEQUENCE [LARGE SCALE GENOMIC DNA]</scope>
    <source>
        <strain evidence="7 8">cv. Gransden 2004</strain>
    </source>
</reference>
<dbReference type="EMBL" id="ABEU02000001">
    <property type="protein sequence ID" value="PNR63233.1"/>
    <property type="molecule type" value="Genomic_DNA"/>
</dbReference>
<dbReference type="GO" id="GO:0016036">
    <property type="term" value="P:cellular response to phosphate starvation"/>
    <property type="evidence" value="ECO:0007669"/>
    <property type="project" value="InterPro"/>
</dbReference>
<dbReference type="EnsemblPlants" id="Pp3c1_35820V3.2">
    <property type="protein sequence ID" value="Pp3c1_35820V3.2"/>
    <property type="gene ID" value="Pp3c1_35820"/>
</dbReference>
<organism evidence="6">
    <name type="scientific">Physcomitrium patens</name>
    <name type="common">Spreading-leaved earth moss</name>
    <name type="synonym">Physcomitrella patens</name>
    <dbReference type="NCBI Taxonomy" id="3218"/>
    <lineage>
        <taxon>Eukaryota</taxon>
        <taxon>Viridiplantae</taxon>
        <taxon>Streptophyta</taxon>
        <taxon>Embryophyta</taxon>
        <taxon>Bryophyta</taxon>
        <taxon>Bryophytina</taxon>
        <taxon>Bryopsida</taxon>
        <taxon>Funariidae</taxon>
        <taxon>Funariales</taxon>
        <taxon>Funariaceae</taxon>
        <taxon>Physcomitrium</taxon>
    </lineage>
</organism>
<keyword evidence="2" id="KW-0539">Nucleus</keyword>
<evidence type="ECO:0000256" key="3">
    <source>
        <dbReference type="SAM" id="Coils"/>
    </source>
</evidence>
<accession>A0A2K1LB38</accession>
<dbReference type="PANTHER" id="PTHR45978">
    <property type="entry name" value="SPX DOMAIN-CONTAINING PROTEIN 3"/>
    <property type="match status" value="1"/>
</dbReference>
<evidence type="ECO:0000256" key="1">
    <source>
        <dbReference type="ARBA" id="ARBA00004123"/>
    </source>
</evidence>
<dbReference type="Gramene" id="Pp3c1_35820V3.1">
    <property type="protein sequence ID" value="Pp3c1_35820V3.1"/>
    <property type="gene ID" value="Pp3c1_35820"/>
</dbReference>
<keyword evidence="3" id="KW-0175">Coiled coil</keyword>
<dbReference type="RefSeq" id="XP_024393947.1">
    <property type="nucleotide sequence ID" value="XM_024538179.2"/>
</dbReference>
<dbReference type="KEGG" id="ppp:112291131"/>
<evidence type="ECO:0000313" key="6">
    <source>
        <dbReference type="EMBL" id="PNR63233.1"/>
    </source>
</evidence>
<dbReference type="AlphaFoldDB" id="A0A2K1LB38"/>
<dbReference type="InterPro" id="IPR031142">
    <property type="entry name" value="SPX_prot"/>
</dbReference>
<proteinExistence type="predicted"/>
<dbReference type="GO" id="GO:0005634">
    <property type="term" value="C:nucleus"/>
    <property type="evidence" value="ECO:0007669"/>
    <property type="project" value="UniProtKB-SubCell"/>
</dbReference>
<dbReference type="PaxDb" id="3218-PP1S28_178V6.1"/>
<feature type="domain" description="SPX" evidence="5">
    <location>
        <begin position="1"/>
        <end position="279"/>
    </location>
</feature>
<dbReference type="Gramene" id="Pp3c1_35820V3.3">
    <property type="protein sequence ID" value="Pp3c1_35820V3.3"/>
    <property type="gene ID" value="Pp3c1_35820"/>
</dbReference>
<feature type="coiled-coil region" evidence="3">
    <location>
        <begin position="196"/>
        <end position="223"/>
    </location>
</feature>